<dbReference type="GO" id="GO:0008652">
    <property type="term" value="P:amino acid biosynthetic process"/>
    <property type="evidence" value="ECO:0007669"/>
    <property type="project" value="InterPro"/>
</dbReference>
<dbReference type="eggNOG" id="arCOG01877">
    <property type="taxonomic scope" value="Archaea"/>
</dbReference>
<gene>
    <name evidence="2" type="ordered locus">Mcup_0060</name>
</gene>
<dbReference type="Proteomes" id="UP000007812">
    <property type="component" value="Chromosome"/>
</dbReference>
<reference evidence="2 3" key="1">
    <citation type="journal article" date="2011" name="J. Bacteriol.">
        <title>Complete genome sequence of Metallosphaera cuprina, a metal sulfide-oxidizing archaeon from a hot spring.</title>
        <authorList>
            <person name="Liu L.J."/>
            <person name="You X.Y."/>
            <person name="Zheng H."/>
            <person name="Wang S."/>
            <person name="Jiang C.Y."/>
            <person name="Liu S.J."/>
        </authorList>
    </citation>
    <scope>NUCLEOTIDE SEQUENCE [LARGE SCALE GENOMIC DNA]</scope>
    <source>
        <strain evidence="2 3">Ar-4</strain>
    </source>
</reference>
<accession>F4FXX2</accession>
<keyword evidence="2" id="KW-0808">Transferase</keyword>
<dbReference type="GeneID" id="10492256"/>
<evidence type="ECO:0000313" key="2">
    <source>
        <dbReference type="EMBL" id="AEB94170.1"/>
    </source>
</evidence>
<dbReference type="GO" id="GO:0032259">
    <property type="term" value="P:methylation"/>
    <property type="evidence" value="ECO:0007669"/>
    <property type="project" value="UniProtKB-KW"/>
</dbReference>
<keyword evidence="3" id="KW-1185">Reference proteome</keyword>
<dbReference type="OrthoDB" id="33991at2157"/>
<evidence type="ECO:0000259" key="1">
    <source>
        <dbReference type="Pfam" id="PF08267"/>
    </source>
</evidence>
<dbReference type="NCBIfam" id="NF006349">
    <property type="entry name" value="PRK08575.1-2"/>
    <property type="match status" value="1"/>
</dbReference>
<protein>
    <submittedName>
        <fullName evidence="2">5-methyltetrahydropteroyltriglutamate--homocysteine methyltransferase</fullName>
    </submittedName>
</protein>
<dbReference type="RefSeq" id="WP_013736672.1">
    <property type="nucleotide sequence ID" value="NC_015435.1"/>
</dbReference>
<dbReference type="Gene3D" id="3.20.20.210">
    <property type="match status" value="1"/>
</dbReference>
<organism evidence="2 3">
    <name type="scientific">Metallosphaera cuprina (strain Ar-4)</name>
    <dbReference type="NCBI Taxonomy" id="1006006"/>
    <lineage>
        <taxon>Archaea</taxon>
        <taxon>Thermoproteota</taxon>
        <taxon>Thermoprotei</taxon>
        <taxon>Sulfolobales</taxon>
        <taxon>Sulfolobaceae</taxon>
        <taxon>Metallosphaera</taxon>
    </lineage>
</organism>
<evidence type="ECO:0000313" key="3">
    <source>
        <dbReference type="Proteomes" id="UP000007812"/>
    </source>
</evidence>
<dbReference type="EMBL" id="CP002656">
    <property type="protein sequence ID" value="AEB94170.1"/>
    <property type="molecule type" value="Genomic_DNA"/>
</dbReference>
<feature type="domain" description="Cobalamin-independent methionine synthase MetE N-terminal" evidence="1">
    <location>
        <begin position="83"/>
        <end position="285"/>
    </location>
</feature>
<proteinExistence type="predicted"/>
<dbReference type="SUPFAM" id="SSF51726">
    <property type="entry name" value="UROD/MetE-like"/>
    <property type="match status" value="1"/>
</dbReference>
<dbReference type="InterPro" id="IPR038071">
    <property type="entry name" value="UROD/MetE-like_sf"/>
</dbReference>
<dbReference type="AlphaFoldDB" id="F4FXX2"/>
<dbReference type="InterPro" id="IPR013215">
    <property type="entry name" value="Cbl-indep_Met_Synth_N"/>
</dbReference>
<dbReference type="PATRIC" id="fig|1006006.8.peg.59"/>
<name>F4FXX2_METCR</name>
<dbReference type="Pfam" id="PF08267">
    <property type="entry name" value="Meth_synt_1"/>
    <property type="match status" value="1"/>
</dbReference>
<sequence length="320" mass="36642">MIKFPLSVIGSYPRPISLGKVFSRYRSGKIDKNTLDSEIYKRIKNFLITVQSINVKYTTDGMFRWDDIVDLTFSYLSGPIKGELDRFYDNNFYYRKPVIKNEIKASPEEYIKSLRDDINIAKEVGFKGILKAVVVGPLTYALLSDNKYYETSDLIHVYSNQVNSVLKSIPSDIKAIEIHEPSLFTKGVKTSILSKLKDAYTELVSGVPQEKHIITYFKVDTSKLDIFFDLPVDVFGIDVIENLNLMAQVYKRIVNRRVFFGVLNSRNTKLERLSTIRRIVEKAREKGATEVLIGNASPMDFIPEVIALRKLKLLKMLGDQ</sequence>
<dbReference type="HOGENOM" id="CLU_040013_3_1_2"/>
<dbReference type="STRING" id="1006006.Mcup_0060"/>
<keyword evidence="2" id="KW-0489">Methyltransferase</keyword>
<dbReference type="GO" id="GO:0008270">
    <property type="term" value="F:zinc ion binding"/>
    <property type="evidence" value="ECO:0007669"/>
    <property type="project" value="InterPro"/>
</dbReference>
<dbReference type="KEGG" id="mcn:Mcup_0060"/>
<dbReference type="GO" id="GO:0003871">
    <property type="term" value="F:5-methyltetrahydropteroyltriglutamate-homocysteine S-methyltransferase activity"/>
    <property type="evidence" value="ECO:0007669"/>
    <property type="project" value="InterPro"/>
</dbReference>
<dbReference type="PANTHER" id="PTHR30519">
    <property type="entry name" value="5-METHYLTETRAHYDROPTEROYLTRIGLUTAMATE--HOMOCYSTEINE METHYLTRANSFERASE"/>
    <property type="match status" value="1"/>
</dbReference>